<sequence>MYGEEFRGRSPLKLSLRSNLATAMPWGKQVWVLWRTSRLRLFIYMIRIQFSNTQRQSFYFPDKKNHFLSEKSSLTFVNRNFLLLLPIIRIAYMFCLNPSLL</sequence>
<reference evidence="1" key="1">
    <citation type="submission" date="2021-05" db="EMBL/GenBank/DDBJ databases">
        <authorList>
            <person name="Alioto T."/>
            <person name="Alioto T."/>
            <person name="Gomez Garrido J."/>
        </authorList>
    </citation>
    <scope>NUCLEOTIDE SEQUENCE</scope>
</reference>
<name>A0A8D8LJY1_9HEMI</name>
<protein>
    <submittedName>
        <fullName evidence="1">Uncharacterized protein</fullName>
    </submittedName>
</protein>
<proteinExistence type="predicted"/>
<dbReference type="EMBL" id="HBUF01021930">
    <property type="protein sequence ID" value="CAG6611524.1"/>
    <property type="molecule type" value="Transcribed_RNA"/>
</dbReference>
<evidence type="ECO:0000313" key="1">
    <source>
        <dbReference type="EMBL" id="CAG6611524.1"/>
    </source>
</evidence>
<organism evidence="1">
    <name type="scientific">Cacopsylla melanoneura</name>
    <dbReference type="NCBI Taxonomy" id="428564"/>
    <lineage>
        <taxon>Eukaryota</taxon>
        <taxon>Metazoa</taxon>
        <taxon>Ecdysozoa</taxon>
        <taxon>Arthropoda</taxon>
        <taxon>Hexapoda</taxon>
        <taxon>Insecta</taxon>
        <taxon>Pterygota</taxon>
        <taxon>Neoptera</taxon>
        <taxon>Paraneoptera</taxon>
        <taxon>Hemiptera</taxon>
        <taxon>Sternorrhyncha</taxon>
        <taxon>Psylloidea</taxon>
        <taxon>Psyllidae</taxon>
        <taxon>Psyllinae</taxon>
        <taxon>Cacopsylla</taxon>
    </lineage>
</organism>
<accession>A0A8D8LJY1</accession>
<dbReference type="AlphaFoldDB" id="A0A8D8LJY1"/>